<feature type="binding site" evidence="7">
    <location>
        <position position="123"/>
    </location>
    <ligand>
        <name>substrate</name>
    </ligand>
</feature>
<evidence type="ECO:0000256" key="1">
    <source>
        <dbReference type="ARBA" id="ARBA00000142"/>
    </source>
</evidence>
<dbReference type="OrthoDB" id="9802090at2"/>
<dbReference type="STRING" id="546269.HMPREF0389_00036"/>
<organism evidence="8 9">
    <name type="scientific">Filifactor alocis (strain ATCC 35896 / CCUG 47790 / D40 B5)</name>
    <name type="common">Fusobacterium alocis</name>
    <dbReference type="NCBI Taxonomy" id="546269"/>
    <lineage>
        <taxon>Bacteria</taxon>
        <taxon>Bacillati</taxon>
        <taxon>Bacillota</taxon>
        <taxon>Clostridia</taxon>
        <taxon>Peptostreptococcales</taxon>
        <taxon>Filifactoraceae</taxon>
        <taxon>Filifactor</taxon>
    </lineage>
</organism>
<evidence type="ECO:0000256" key="7">
    <source>
        <dbReference type="HAMAP-Rule" id="MF_01057"/>
    </source>
</evidence>
<dbReference type="InterPro" id="IPR055361">
    <property type="entry name" value="tRNA_methyltr_TrmB_bact"/>
</dbReference>
<dbReference type="EC" id="2.1.1.33" evidence="7"/>
<feature type="binding site" evidence="7">
    <location>
        <position position="155"/>
    </location>
    <ligand>
        <name>substrate</name>
    </ligand>
</feature>
<evidence type="ECO:0000256" key="6">
    <source>
        <dbReference type="ARBA" id="ARBA00022694"/>
    </source>
</evidence>
<comment type="pathway">
    <text evidence="7">tRNA modification; N(7)-methylguanine-tRNA biosynthesis.</text>
</comment>
<sequence length="219" mass="26110">MRYRRPKYFKEKLESFEDTYLVKQPEQWKGKWRTKFQDCKDIFLEIGVGKGQFLYELSKRNPKSAYIGMEKLDALLIQSCQRAERESLKNICFMGKNASCLEEYFEENELDGIYLNFSDPWKKSKQAKRRLTHGLMLEKYEKVCRNGAILEFKTDNEELFEFSLGCLKESQYEIVFLTYDLHQEESCEDNIVTEYERNFLNLGKKICKVKCILKKNANL</sequence>
<keyword evidence="9" id="KW-1185">Reference proteome</keyword>
<comment type="function">
    <text evidence="2 7">Catalyzes the formation of N(7)-methylguanine at position 46 (m7G46) in tRNA.</text>
</comment>
<dbReference type="Gene3D" id="3.40.50.150">
    <property type="entry name" value="Vaccinia Virus protein VP39"/>
    <property type="match status" value="1"/>
</dbReference>
<feature type="binding site" evidence="7">
    <location>
        <position position="97"/>
    </location>
    <ligand>
        <name>S-adenosyl-L-methionine</name>
        <dbReference type="ChEBI" id="CHEBI:59789"/>
    </ligand>
</feature>
<accession>D6GR32</accession>
<dbReference type="RefSeq" id="WP_014262255.1">
    <property type="nucleotide sequence ID" value="NC_016630.1"/>
</dbReference>
<keyword evidence="3 7" id="KW-0489">Methyltransferase</keyword>
<dbReference type="PROSITE" id="PS51625">
    <property type="entry name" value="SAM_MT_TRMB"/>
    <property type="match status" value="1"/>
</dbReference>
<keyword evidence="4 7" id="KW-0808">Transferase</keyword>
<name>D6GR32_FILAD</name>
<keyword evidence="5 7" id="KW-0949">S-adenosyl-L-methionine</keyword>
<evidence type="ECO:0000256" key="5">
    <source>
        <dbReference type="ARBA" id="ARBA00022691"/>
    </source>
</evidence>
<dbReference type="GO" id="GO:0008176">
    <property type="term" value="F:tRNA (guanine(46)-N7)-methyltransferase activity"/>
    <property type="evidence" value="ECO:0007669"/>
    <property type="project" value="UniProtKB-UniRule"/>
</dbReference>
<reference evidence="9" key="1">
    <citation type="submission" date="2010-12" db="EMBL/GenBank/DDBJ databases">
        <title>The genome sequence of Filifactor alocis strain ATCC 35896.</title>
        <authorList>
            <consortium name="The Broad Institute Genome Sequencing Platform"/>
            <person name="Ward D."/>
            <person name="Earl A."/>
            <person name="Feldgarden M."/>
            <person name="Young S.K."/>
            <person name="Gargeya S."/>
            <person name="Zeng Q."/>
            <person name="Alvarado L."/>
            <person name="Berlin A."/>
            <person name="Bochicchio J."/>
            <person name="Chapman S.B."/>
            <person name="Chen Z."/>
            <person name="Freedman E."/>
            <person name="Gellesch M."/>
            <person name="Goldberg J."/>
            <person name="Griggs A."/>
            <person name="Gujja S."/>
            <person name="Heilman E."/>
            <person name="Heiman D."/>
            <person name="Howarth C."/>
            <person name="Mehta T."/>
            <person name="Neiman D."/>
            <person name="Pearson M."/>
            <person name="Roberts A."/>
            <person name="Saif S."/>
            <person name="Shea T."/>
            <person name="Shenoy N."/>
            <person name="Sisk P."/>
            <person name="Stolte C."/>
            <person name="Sykes S."/>
            <person name="White J."/>
            <person name="Yandava C."/>
            <person name="Izard J."/>
            <person name="Blanton J.M."/>
            <person name="Baranova O.V."/>
            <person name="Tanner A.C."/>
            <person name="Dewhirst F.E."/>
            <person name="Haas B."/>
            <person name="Nusbaum C."/>
            <person name="Birren B."/>
        </authorList>
    </citation>
    <scope>NUCLEOTIDE SEQUENCE [LARGE SCALE GENOMIC DNA]</scope>
    <source>
        <strain evidence="9">ATCC 35896 / CCUG 47790 / D40 B5</strain>
    </source>
</reference>
<evidence type="ECO:0000256" key="4">
    <source>
        <dbReference type="ARBA" id="ARBA00022679"/>
    </source>
</evidence>
<dbReference type="PANTHER" id="PTHR23417">
    <property type="entry name" value="3-DEOXY-D-MANNO-OCTULOSONIC-ACID TRANSFERASE/TRNA GUANINE-N 7 - -METHYLTRANSFERASE"/>
    <property type="match status" value="1"/>
</dbReference>
<keyword evidence="6 7" id="KW-0819">tRNA processing</keyword>
<dbReference type="HAMAP" id="MF_01057">
    <property type="entry name" value="tRNA_methyltr_TrmB"/>
    <property type="match status" value="1"/>
</dbReference>
<evidence type="ECO:0000256" key="3">
    <source>
        <dbReference type="ARBA" id="ARBA00022603"/>
    </source>
</evidence>
<dbReference type="EMBL" id="CP002390">
    <property type="protein sequence ID" value="EFE28123.2"/>
    <property type="molecule type" value="Genomic_DNA"/>
</dbReference>
<dbReference type="InterPro" id="IPR003358">
    <property type="entry name" value="tRNA_(Gua-N-7)_MeTrfase_Trmb"/>
</dbReference>
<evidence type="ECO:0000313" key="8">
    <source>
        <dbReference type="EMBL" id="EFE28123.2"/>
    </source>
</evidence>
<dbReference type="UniPathway" id="UPA00989"/>
<protein>
    <recommendedName>
        <fullName evidence="7">tRNA (guanine-N(7)-)-methyltransferase</fullName>
        <ecNumber evidence="7">2.1.1.33</ecNumber>
    </recommendedName>
    <alternativeName>
        <fullName evidence="7">tRNA (guanine(46)-N(7))-methyltransferase</fullName>
    </alternativeName>
    <alternativeName>
        <fullName evidence="7">tRNA(m7G46)-methyltransferase</fullName>
    </alternativeName>
</protein>
<comment type="catalytic activity">
    <reaction evidence="1 7">
        <text>guanosine(46) in tRNA + S-adenosyl-L-methionine = N(7)-methylguanosine(46) in tRNA + S-adenosyl-L-homocysteine</text>
        <dbReference type="Rhea" id="RHEA:42708"/>
        <dbReference type="Rhea" id="RHEA-COMP:10188"/>
        <dbReference type="Rhea" id="RHEA-COMP:10189"/>
        <dbReference type="ChEBI" id="CHEBI:57856"/>
        <dbReference type="ChEBI" id="CHEBI:59789"/>
        <dbReference type="ChEBI" id="CHEBI:74269"/>
        <dbReference type="ChEBI" id="CHEBI:74480"/>
        <dbReference type="EC" id="2.1.1.33"/>
    </reaction>
</comment>
<dbReference type="HOGENOM" id="CLU_050910_2_1_9"/>
<dbReference type="KEGG" id="faa:HMPREF0389_00036"/>
<comment type="similarity">
    <text evidence="7">Belongs to the class I-like SAM-binding methyltransferase superfamily. TrmB family.</text>
</comment>
<feature type="binding site" evidence="7">
    <location>
        <position position="45"/>
    </location>
    <ligand>
        <name>S-adenosyl-L-methionine</name>
        <dbReference type="ChEBI" id="CHEBI:59789"/>
    </ligand>
</feature>
<dbReference type="Proteomes" id="UP000007468">
    <property type="component" value="Chromosome"/>
</dbReference>
<dbReference type="SUPFAM" id="SSF53335">
    <property type="entry name" value="S-adenosyl-L-methionine-dependent methyltransferases"/>
    <property type="match status" value="1"/>
</dbReference>
<feature type="binding site" evidence="7">
    <location>
        <begin position="193"/>
        <end position="196"/>
    </location>
    <ligand>
        <name>substrate</name>
    </ligand>
</feature>
<dbReference type="GO" id="GO:0043527">
    <property type="term" value="C:tRNA methyltransferase complex"/>
    <property type="evidence" value="ECO:0007669"/>
    <property type="project" value="TreeGrafter"/>
</dbReference>
<gene>
    <name evidence="7 8" type="primary">trmB</name>
    <name evidence="8" type="ordered locus">HMPREF0389_00036</name>
</gene>
<dbReference type="PANTHER" id="PTHR23417:SF14">
    <property type="entry name" value="PENTACOTRIPEPTIDE-REPEAT REGION OF PRORP DOMAIN-CONTAINING PROTEIN"/>
    <property type="match status" value="1"/>
</dbReference>
<dbReference type="PATRIC" id="fig|546269.5.peg.629"/>
<comment type="caution">
    <text evidence="7">Lacks conserved residue(s) required for the propagation of feature annotation.</text>
</comment>
<dbReference type="NCBIfam" id="NF001080">
    <property type="entry name" value="PRK00121.2-2"/>
    <property type="match status" value="1"/>
</dbReference>
<dbReference type="eggNOG" id="COG0220">
    <property type="taxonomic scope" value="Bacteria"/>
</dbReference>
<dbReference type="Pfam" id="PF02390">
    <property type="entry name" value="Methyltransf_4"/>
    <property type="match status" value="1"/>
</dbReference>
<feature type="binding site" evidence="7">
    <location>
        <position position="119"/>
    </location>
    <ligand>
        <name>S-adenosyl-L-methionine</name>
        <dbReference type="ChEBI" id="CHEBI:59789"/>
    </ligand>
</feature>
<dbReference type="AlphaFoldDB" id="D6GR32"/>
<dbReference type="InterPro" id="IPR029063">
    <property type="entry name" value="SAM-dependent_MTases_sf"/>
</dbReference>
<evidence type="ECO:0000313" key="9">
    <source>
        <dbReference type="Proteomes" id="UP000007468"/>
    </source>
</evidence>
<feature type="binding site" evidence="7">
    <location>
        <position position="70"/>
    </location>
    <ligand>
        <name>S-adenosyl-L-methionine</name>
        <dbReference type="ChEBI" id="CHEBI:59789"/>
    </ligand>
</feature>
<proteinExistence type="inferred from homology"/>
<evidence type="ECO:0000256" key="2">
    <source>
        <dbReference type="ARBA" id="ARBA00003015"/>
    </source>
</evidence>
<dbReference type="NCBIfam" id="TIGR00091">
    <property type="entry name" value="tRNA (guanosine(46)-N7)-methyltransferase TrmB"/>
    <property type="match status" value="1"/>
</dbReference>